<dbReference type="EMBL" id="MCFG01000022">
    <property type="protein sequence ID" value="ORX86349.1"/>
    <property type="molecule type" value="Genomic_DNA"/>
</dbReference>
<feature type="transmembrane region" description="Helical" evidence="2">
    <location>
        <begin position="2578"/>
        <end position="2597"/>
    </location>
</feature>
<dbReference type="Pfam" id="PF11707">
    <property type="entry name" value="Npa1"/>
    <property type="match status" value="1"/>
</dbReference>
<feature type="domain" description="URB1 C-terminal" evidence="4">
    <location>
        <begin position="1705"/>
        <end position="1896"/>
    </location>
</feature>
<comment type="caution">
    <text evidence="5">The sequence shown here is derived from an EMBL/GenBank/DDBJ whole genome shotgun (WGS) entry which is preliminary data.</text>
</comment>
<evidence type="ECO:0000313" key="5">
    <source>
        <dbReference type="EMBL" id="ORX86349.1"/>
    </source>
</evidence>
<feature type="region of interest" description="Disordered" evidence="1">
    <location>
        <begin position="2951"/>
        <end position="3019"/>
    </location>
</feature>
<dbReference type="Proteomes" id="UP000193944">
    <property type="component" value="Unassembled WGS sequence"/>
</dbReference>
<feature type="transmembrane region" description="Helical" evidence="2">
    <location>
        <begin position="2369"/>
        <end position="2393"/>
    </location>
</feature>
<feature type="transmembrane region" description="Helical" evidence="2">
    <location>
        <begin position="2405"/>
        <end position="2426"/>
    </location>
</feature>
<dbReference type="InterPro" id="IPR016024">
    <property type="entry name" value="ARM-type_fold"/>
</dbReference>
<dbReference type="PANTHER" id="PTHR13500:SF0">
    <property type="entry name" value="NUCLEOLAR PRE-RIBOSOMAL-ASSOCIATED PROTEIN 1"/>
    <property type="match status" value="1"/>
</dbReference>
<dbReference type="InterPro" id="IPR039844">
    <property type="entry name" value="URB1"/>
</dbReference>
<dbReference type="OrthoDB" id="72892at2759"/>
<dbReference type="GO" id="GO:0000466">
    <property type="term" value="P:maturation of 5.8S rRNA from tricistronic rRNA transcript (SSU-rRNA, 5.8S rRNA, LSU-rRNA)"/>
    <property type="evidence" value="ECO:0007669"/>
    <property type="project" value="TreeGrafter"/>
</dbReference>
<keyword evidence="2" id="KW-0472">Membrane</keyword>
<dbReference type="STRING" id="1754192.A0A1Y1XKQ7"/>
<reference evidence="5 6" key="1">
    <citation type="submission" date="2016-08" db="EMBL/GenBank/DDBJ databases">
        <title>A Parts List for Fungal Cellulosomes Revealed by Comparative Genomics.</title>
        <authorList>
            <consortium name="DOE Joint Genome Institute"/>
            <person name="Haitjema C.H."/>
            <person name="Gilmore S.P."/>
            <person name="Henske J.K."/>
            <person name="Solomon K.V."/>
            <person name="De Groot R."/>
            <person name="Kuo A."/>
            <person name="Mondo S.J."/>
            <person name="Salamov A.A."/>
            <person name="Labutti K."/>
            <person name="Zhao Z."/>
            <person name="Chiniquy J."/>
            <person name="Barry K."/>
            <person name="Brewer H.M."/>
            <person name="Purvine S.O."/>
            <person name="Wright A.T."/>
            <person name="Boxma B."/>
            <person name="Van Alen T."/>
            <person name="Hackstein J.H."/>
            <person name="Baker S.E."/>
            <person name="Grigoriev I.V."/>
            <person name="O'Malley M.A."/>
        </authorList>
    </citation>
    <scope>NUCLEOTIDE SEQUENCE [LARGE SCALE GENOMIC DNA]</scope>
    <source>
        <strain evidence="5 6">S4</strain>
    </source>
</reference>
<dbReference type="SUPFAM" id="SSF48371">
    <property type="entry name" value="ARM repeat"/>
    <property type="match status" value="1"/>
</dbReference>
<feature type="transmembrane region" description="Helical" evidence="2">
    <location>
        <begin position="3043"/>
        <end position="3067"/>
    </location>
</feature>
<evidence type="ECO:0000256" key="1">
    <source>
        <dbReference type="SAM" id="MobiDB-lite"/>
    </source>
</evidence>
<dbReference type="Pfam" id="PF16201">
    <property type="entry name" value="NopRA1"/>
    <property type="match status" value="1"/>
</dbReference>
<keyword evidence="6" id="KW-1185">Reference proteome</keyword>
<evidence type="ECO:0000256" key="2">
    <source>
        <dbReference type="SAM" id="Phobius"/>
    </source>
</evidence>
<evidence type="ECO:0000259" key="3">
    <source>
        <dbReference type="Pfam" id="PF11707"/>
    </source>
</evidence>
<feature type="region of interest" description="Disordered" evidence="1">
    <location>
        <begin position="2623"/>
        <end position="2704"/>
    </location>
</feature>
<keyword evidence="2" id="KW-0812">Transmembrane</keyword>
<proteinExistence type="predicted"/>
<protein>
    <recommendedName>
        <fullName evidence="7">Nucleolar pre-ribosomal-associated protein 1 C-terminal domain-containing protein</fullName>
    </recommendedName>
</protein>
<evidence type="ECO:0000313" key="6">
    <source>
        <dbReference type="Proteomes" id="UP000193944"/>
    </source>
</evidence>
<sequence>MESNTEEFKQFNSSYTPFSSVSDLMDTLRSNNLQILQKGIYNFSFALKKIIGKYNSKSIVDVNDEENLFREYIRKSPECEELFNIWKYQQNNQITVLETPILELLTKVIQVTKTLSSSNVFQIQSTLRLLIAIASHSSATTKELQETFDFSLRNLNKLLNIRRKRQLSEKVEKDDVRSLYIKFIMSFIINGDVIIKKNILELKNFLNLIFKDMNKDSYQLVNFVFTNLRKHVIDDEELPRTVKINFFNSFILEEILKIYKSEFKEYINEEDTTKREARTVPDIVHEFLLYICSNPGIGVCFQDAGWYTATAKTSISKNKNIRIYNKILSKFITVIEPTEDLKQQELLLSILTACPELVPLFWQTVGSRISFEPRLSSKWLGNIILAQKIISLPIPKNLINITNLQEPPPINNVISNIFPPPINRVLLSRGLQHSSYLIKYMCLMVLCFSFTKLQNVVEYINNIKYLYEQKYALQVDSNLKISSNDNNDNKNLITSNILVSNLNTSLIVSKWKEYTRLLLNEIKKDIPDIQIMLSLHHQISDNTKSSDNSNNEIESVVGDDIQSKKDLILGLVLSIIKYYHIYMNEALLESRFDFGKLITTNVSLMAPEIQYNLLELIGEISDFKWWNKNEKNKTHLSTLLNLYLNTSFSDIQSLTLNTLVKILSRSPIFKSCTREISIWFDTMKRTFVVPSKYRQLVVDFFDSVICSIVQDPYRTVDIMLEIENQCKKDNKYLEKYNETDILLNQNENDQSKLIYSLIVYPCLKSLMEYEGDNKAIISRYICYVLISICDMTQKVSDYLLTTISKITNEYNISLSSIQELYWKDKWNEIDWISASYQYFLRISSKNDTSMEIDYTIDKRKYKEVQSKFNNLTNKESNLTLQSLVKFLNNISPGQFIFILPELLDKLEEDKFLNRLSEYIRLRFPYCGSFFDYITEDISRNINKNKWSRLLHRIPFRCLFTNFALIRNYSEIKPLCSFVIYSLNKIENKKYLDIYNEISLFLTPNNITKISFDIVNLIFTIYSLLIKGSNRVLDFILANPFIGENFLVNDIISNRILYILEENIKCKKSSKIWINYYVKARNYIVDNISKDIIISHTILTLFHIFKELMNTNDINLILENLFKNINLNDTVSIKLLEIVLTSSSNITANNNSIDTLLIEKLFTLFKSNSSSQLDKIIYKILLNSKDYNFVVHSDDIQDKLILYENIQTLIEKPFIDFILENMNNLRSKILGILIRNDSRVCYWIFSSNYWKNAKLSEENIKIFSSFLLSEDDIKSKYINYIDKKFKLPLLEKLIERISNSDESKSYLTTERKNQIQEEISLLSNIIKLSTFDFKSKEYYNKIFSCIKNQASKLKSMSLYLINVHSLQMDCYKNIITQYLDNSSDTKNIYYGEIITLLLQCILSINKDDEINNNYVLEVTLFQQLNSLIDEIMLREDKNIIINSIIKSIYNINQLILDDYIKHILANKFESYEIMNSLLKLIKMLYIQWNNMSSMLVSPDLILDNILSHEKYIDKVVKGSSDNKLNKDQENFSKSPIPNFENVKEVIIEIIEFLIKNDPMKCCKPSYLPQIMAAYNATLSITDKKIFNILNIFETSAGVSVAEASILWSYPSLDIRERNQERNHLNNGILVVEIMNLIDSNWMGHTIQWYGMNDSTSIELSEQKDQFVSKRLTPLYDQDFFLPLFAQLLNIAGTKFDIHRFIELNCLGLVVMALSSENIERRKVAYFLIDQLYGLLGSSNLREKKQLLLLCDSFKNSIIDRDTPQRIPTIISLFIARSLLIFTKPDHYMYPLVNRFLLQRPWIDLEDIPLLYNLLYSSSDNYKQERIWILKLLSSGFQDKDDFKPYRRRHVSNLLNSLFHSNLSDISIRKYIIEIFLKLSSNSSIIVDLIIQYGLLSWIQSSLTEFNVDPKNELLIGYIRLINSIWRSWKEADSSWYRGEEGMKNWGKVFISIFYQLIQPISNLLKQLKSKEDNKSKINYQWWLNYFYEVINYIHDVLNFSKEKFNISFKLNSYPILKLIITFDLLIKQYHDAYSMNNSNTDHKIINNINKINEMEEDSAEKYYEKLTRETKKLNKYYNITLLHKKITNLDNLYSLKANQFNNYIELLQKLLQIVIIGIDCNDLIYHQRFDIFINWIIHSLIKLNNYRESAYDNNKMELVYTIDNNISDLYEWAEKSKILIQYLKREPDSLSLVIGILNKQLLFSKCVSDKKSNFKIFVKKQSSTLCLLSDILIDHIQNINNKQGVKRNYSGDKIVKNYDKRFYLEFETNKDMHNLLYQINKLAKENYSNLLFDYKEELLKQYNQAIIFQTGFWINVNLRIPVILGVLLNFIRDIQALYFIYYDFEGTPSFINKIIDYYIHISGLMGYMKIYWPLLGFFALTIILIGITALIYSFTKKEKNSIIYKILSLFTIVSSRVLYYYGIFYISKAIYIDDTGKALKLLPEIELFSVMFLPLIGQFLAIFALFIIINVLNNIIFNTPTLYGVKNALNTNYAKLDNYKLIFSIIFIFAHPYEKWFLKTNFYCIFGFSLFNIAYVIFQANYQTYYKSLMNHFDVGIHSLLGGASLLTSIFMILDVKTVGFYISLGVGIACFFGGVFYSRYILNKKVKTIYSNFKLKESINNSQSQFSSGYGKKEGENDESESDEESNSQSEQENQIIDIEPENKRKKQSRKKHRNEDESNSGSGSNSEENSEDDEEGSDEGDNTELFNQIEDIVTKVAKNEKLVIFKRVCDTDLVCKFVRENQTAEAYQLANKIYKEALKEHPNEQLIYMKYAYFLWYTNKKKNSKHFEPVSTLSQSELGKDDNEIDYDEPLHYIQEAIDLKPPFIVRYKIQYVLSLMRENKNKKADLSKKSTYESFLGMERNAIHYHMITLQQLKAFFTRVKTSNNQEVQYCQHYLKKLFDLQKNTEYHYQKLISQFPDSKSSVRLYAMFLSGVKNQTKLAAKHLASIGATLDDNGKPSNNSQKTNKMIEEDEDDSDDSPNAKSSSVVNNSKKLRKRGNSIQSIQKSENQSSVSSDRENRKEIVLRNNMLQTFVKSISKCSLLMNILYALIFVFTGLLCVTCVISVRNVLSTVNNYRKSSKSMYIISEASHNIRLMSISGLAEDEPVFNLYRNNLCNTLIPEIEDKLMPFLQGSFSDEASDTAVIVQTSDTTFTNEHLNAYEVGKRFQTWVINLCDVPYESWKQNADGTSMMNDSKVRFFADNSKENFIKIMKEAYTNDHTDYTSMKEKWNIFIYIEIGVIVLCMIGLYIFAINPLRSKTKVIFMKVIKMLKYIPNGSFDEIISKFDEDIEVISETYDVSNMENNKSYNKTGDDKNELRKKIKRERIKNIIVFGLIIIVSLICCIPYLVDLYLYIINFDLIFYSSQRCSYNYKIHMLSYEVFARDRYSYLPGEAERLLSQNVALYEDIQSNIKEGNYGAKSPHDIPVLNNFLLNGKCYMSNNCTDDEEYYDSKIGYVRDIITLPLNDLIQENIARVYKLLRETDFSYLNSFENLFAGGITKEEATDIIYQINNNDVLKFQNHTMNHIISGLQEFDQLLLDYVESSSTTTFIVMIVLFVVSAIISPYIYFTSLKKMAKVKIIEMEELVNIVFTIPTSTINIVPQYRRFIETSEINDD</sequence>
<feature type="transmembrane region" description="Helical" evidence="2">
    <location>
        <begin position="2549"/>
        <end position="2572"/>
    </location>
</feature>
<feature type="transmembrane region" description="Helical" evidence="2">
    <location>
        <begin position="3233"/>
        <end position="3257"/>
    </location>
</feature>
<organism evidence="5 6">
    <name type="scientific">Anaeromyces robustus</name>
    <dbReference type="NCBI Taxonomy" id="1754192"/>
    <lineage>
        <taxon>Eukaryota</taxon>
        <taxon>Fungi</taxon>
        <taxon>Fungi incertae sedis</taxon>
        <taxon>Chytridiomycota</taxon>
        <taxon>Chytridiomycota incertae sedis</taxon>
        <taxon>Neocallimastigomycetes</taxon>
        <taxon>Neocallimastigales</taxon>
        <taxon>Neocallimastigaceae</taxon>
        <taxon>Anaeromyces</taxon>
    </lineage>
</organism>
<feature type="transmembrane region" description="Helical" evidence="2">
    <location>
        <begin position="3331"/>
        <end position="3356"/>
    </location>
</feature>
<feature type="compositionally biased region" description="Polar residues" evidence="1">
    <location>
        <begin position="2958"/>
        <end position="2967"/>
    </location>
</feature>
<accession>A0A1Y1XKQ7</accession>
<feature type="transmembrane region" description="Helical" evidence="2">
    <location>
        <begin position="2446"/>
        <end position="2476"/>
    </location>
</feature>
<feature type="transmembrane region" description="Helical" evidence="2">
    <location>
        <begin position="3551"/>
        <end position="3570"/>
    </location>
</feature>
<feature type="domain" description="URB1 N-terminal" evidence="3">
    <location>
        <begin position="111"/>
        <end position="382"/>
    </location>
</feature>
<keyword evidence="2" id="KW-1133">Transmembrane helix</keyword>
<feature type="compositionally biased region" description="Basic residues" evidence="1">
    <location>
        <begin position="2664"/>
        <end position="2673"/>
    </location>
</feature>
<feature type="compositionally biased region" description="Acidic residues" evidence="1">
    <location>
        <begin position="2689"/>
        <end position="2703"/>
    </location>
</feature>
<dbReference type="InterPro" id="IPR032436">
    <property type="entry name" value="URB1_C"/>
</dbReference>
<feature type="compositionally biased region" description="Polar residues" evidence="1">
    <location>
        <begin position="3000"/>
        <end position="3015"/>
    </location>
</feature>
<dbReference type="InterPro" id="IPR021714">
    <property type="entry name" value="URB1_N"/>
</dbReference>
<evidence type="ECO:0008006" key="7">
    <source>
        <dbReference type="Google" id="ProtNLM"/>
    </source>
</evidence>
<feature type="transmembrane region" description="Helical" evidence="2">
    <location>
        <begin position="2519"/>
        <end position="2537"/>
    </location>
</feature>
<dbReference type="GO" id="GO:0005730">
    <property type="term" value="C:nucleolus"/>
    <property type="evidence" value="ECO:0007669"/>
    <property type="project" value="TreeGrafter"/>
</dbReference>
<reference evidence="5 6" key="2">
    <citation type="submission" date="2016-08" db="EMBL/GenBank/DDBJ databases">
        <title>Pervasive Adenine N6-methylation of Active Genes in Fungi.</title>
        <authorList>
            <consortium name="DOE Joint Genome Institute"/>
            <person name="Mondo S.J."/>
            <person name="Dannebaum R.O."/>
            <person name="Kuo R.C."/>
            <person name="Labutti K."/>
            <person name="Haridas S."/>
            <person name="Kuo A."/>
            <person name="Salamov A."/>
            <person name="Ahrendt S.R."/>
            <person name="Lipzen A."/>
            <person name="Sullivan W."/>
            <person name="Andreopoulos W.B."/>
            <person name="Clum A."/>
            <person name="Lindquist E."/>
            <person name="Daum C."/>
            <person name="Ramamoorthy G.K."/>
            <person name="Gryganskyi A."/>
            <person name="Culley D."/>
            <person name="Magnuson J.K."/>
            <person name="James T.Y."/>
            <person name="O'Malley M.A."/>
            <person name="Stajich J.E."/>
            <person name="Spatafora J.W."/>
            <person name="Visel A."/>
            <person name="Grigoriev I.V."/>
        </authorList>
    </citation>
    <scope>NUCLEOTIDE SEQUENCE [LARGE SCALE GENOMIC DNA]</scope>
    <source>
        <strain evidence="5 6">S4</strain>
    </source>
</reference>
<feature type="compositionally biased region" description="Acidic residues" evidence="1">
    <location>
        <begin position="2636"/>
        <end position="2646"/>
    </location>
</feature>
<dbReference type="GO" id="GO:0000463">
    <property type="term" value="P:maturation of LSU-rRNA from tricistronic rRNA transcript (SSU-rRNA, 5.8S rRNA, LSU-rRNA)"/>
    <property type="evidence" value="ECO:0007669"/>
    <property type="project" value="TreeGrafter"/>
</dbReference>
<evidence type="ECO:0000259" key="4">
    <source>
        <dbReference type="Pfam" id="PF16201"/>
    </source>
</evidence>
<name>A0A1Y1XKQ7_9FUNG</name>
<gene>
    <name evidence="5" type="ORF">BCR32DRAFT_290074</name>
</gene>
<feature type="transmembrane region" description="Helical" evidence="2">
    <location>
        <begin position="2497"/>
        <end position="2513"/>
    </location>
</feature>
<dbReference type="PANTHER" id="PTHR13500">
    <property type="entry name" value="NUCLEOLAR PRERIBOSOMAL-ASSOCIATED PROTEIN 1"/>
    <property type="match status" value="1"/>
</dbReference>